<organism evidence="2">
    <name type="scientific">mine drainage metagenome</name>
    <dbReference type="NCBI Taxonomy" id="410659"/>
    <lineage>
        <taxon>unclassified sequences</taxon>
        <taxon>metagenomes</taxon>
        <taxon>ecological metagenomes</taxon>
    </lineage>
</organism>
<feature type="compositionally biased region" description="Pro residues" evidence="1">
    <location>
        <begin position="1"/>
        <end position="14"/>
    </location>
</feature>
<feature type="region of interest" description="Disordered" evidence="1">
    <location>
        <begin position="61"/>
        <end position="88"/>
    </location>
</feature>
<protein>
    <submittedName>
        <fullName evidence="2">Uncharacterized protein</fullName>
    </submittedName>
</protein>
<accession>E6PM16</accession>
<name>E6PM16_9ZZZZ</name>
<comment type="caution">
    <text evidence="2">The sequence shown here is derived from an EMBL/GenBank/DDBJ whole genome shotgun (WGS) entry which is preliminary data.</text>
</comment>
<evidence type="ECO:0000256" key="1">
    <source>
        <dbReference type="SAM" id="MobiDB-lite"/>
    </source>
</evidence>
<sequence>MPPHRPLNPFPPAPDSKTPGTERATYRRVILTERLRQAIRRLNPHIPAGAQDDALRQVLNQSIPRPAGRQPPVQPLAGGRCAGGSTAKTTRPVATACAWWTMPMCSATTGWRSTSSPCKAPGTPAGPTSCCSSTACRWWSSN</sequence>
<reference evidence="2" key="1">
    <citation type="submission" date="2009-10" db="EMBL/GenBank/DDBJ databases">
        <title>Diversity of trophic interactions inside an arsenic-rich microbial ecosystem.</title>
        <authorList>
            <person name="Bertin P.N."/>
            <person name="Heinrich-Salmeron A."/>
            <person name="Pelletier E."/>
            <person name="Goulhen-Chollet F."/>
            <person name="Arsene-Ploetze F."/>
            <person name="Gallien S."/>
            <person name="Calteau A."/>
            <person name="Vallenet D."/>
            <person name="Casiot C."/>
            <person name="Chane-Woon-Ming B."/>
            <person name="Giloteaux L."/>
            <person name="Barakat M."/>
            <person name="Bonnefoy V."/>
            <person name="Bruneel O."/>
            <person name="Chandler M."/>
            <person name="Cleiss J."/>
            <person name="Duran R."/>
            <person name="Elbaz-Poulichet F."/>
            <person name="Fonknechten N."/>
            <person name="Lauga B."/>
            <person name="Mornico D."/>
            <person name="Ortet P."/>
            <person name="Schaeffer C."/>
            <person name="Siguier P."/>
            <person name="Alexander Thil Smith A."/>
            <person name="Van Dorsselaer A."/>
            <person name="Weissenbach J."/>
            <person name="Medigue C."/>
            <person name="Le Paslier D."/>
        </authorList>
    </citation>
    <scope>NUCLEOTIDE SEQUENCE</scope>
</reference>
<proteinExistence type="predicted"/>
<dbReference type="EMBL" id="CABM01000016">
    <property type="protein sequence ID" value="CBH95968.1"/>
    <property type="molecule type" value="Genomic_DNA"/>
</dbReference>
<dbReference type="AlphaFoldDB" id="E6PM16"/>
<feature type="region of interest" description="Disordered" evidence="1">
    <location>
        <begin position="1"/>
        <end position="25"/>
    </location>
</feature>
<evidence type="ECO:0000313" key="2">
    <source>
        <dbReference type="EMBL" id="CBH95968.1"/>
    </source>
</evidence>
<gene>
    <name evidence="2" type="ORF">CARN2_0956</name>
</gene>